<sequence>MPMFSKTSQLCSILIKIFVSLVNKGGHYYFLDNQYTYEQGPDNPPTSLFFGPKFTTSKLYKQCPPQICSVVQNYPESLEGLSLTKENYGSVHRVCIIYTDDQCLNETQRWMIEKNPPDELQVFDGSDHMPMFSRTSELCSCLIEVASKISPHIITLSLGDHGRDETLSLLKFGQWIPFHPVAVKQQNLYVNVKPKNKTKTQAFKTQENNMLIFL</sequence>
<accession>A0ACC0B0D5</accession>
<reference evidence="2" key="1">
    <citation type="journal article" date="2023" name="Nat. Plants">
        <title>Single-cell RNA sequencing provides a high-resolution roadmap for understanding the multicellular compartmentation of specialized metabolism.</title>
        <authorList>
            <person name="Sun S."/>
            <person name="Shen X."/>
            <person name="Li Y."/>
            <person name="Li Y."/>
            <person name="Wang S."/>
            <person name="Li R."/>
            <person name="Zhang H."/>
            <person name="Shen G."/>
            <person name="Guo B."/>
            <person name="Wei J."/>
            <person name="Xu J."/>
            <person name="St-Pierre B."/>
            <person name="Chen S."/>
            <person name="Sun C."/>
        </authorList>
    </citation>
    <scope>NUCLEOTIDE SEQUENCE [LARGE SCALE GENOMIC DNA]</scope>
</reference>
<comment type="caution">
    <text evidence="1">The sequence shown here is derived from an EMBL/GenBank/DDBJ whole genome shotgun (WGS) entry which is preliminary data.</text>
</comment>
<protein>
    <submittedName>
        <fullName evidence="1">Uncharacterized protein</fullName>
    </submittedName>
</protein>
<gene>
    <name evidence="1" type="ORF">M9H77_15807</name>
</gene>
<proteinExistence type="predicted"/>
<organism evidence="1 2">
    <name type="scientific">Catharanthus roseus</name>
    <name type="common">Madagascar periwinkle</name>
    <name type="synonym">Vinca rosea</name>
    <dbReference type="NCBI Taxonomy" id="4058"/>
    <lineage>
        <taxon>Eukaryota</taxon>
        <taxon>Viridiplantae</taxon>
        <taxon>Streptophyta</taxon>
        <taxon>Embryophyta</taxon>
        <taxon>Tracheophyta</taxon>
        <taxon>Spermatophyta</taxon>
        <taxon>Magnoliopsida</taxon>
        <taxon>eudicotyledons</taxon>
        <taxon>Gunneridae</taxon>
        <taxon>Pentapetalae</taxon>
        <taxon>asterids</taxon>
        <taxon>lamiids</taxon>
        <taxon>Gentianales</taxon>
        <taxon>Apocynaceae</taxon>
        <taxon>Rauvolfioideae</taxon>
        <taxon>Vinceae</taxon>
        <taxon>Catharanthinae</taxon>
        <taxon>Catharanthus</taxon>
    </lineage>
</organism>
<dbReference type="Proteomes" id="UP001060085">
    <property type="component" value="Linkage Group LG04"/>
</dbReference>
<evidence type="ECO:0000313" key="2">
    <source>
        <dbReference type="Proteomes" id="UP001060085"/>
    </source>
</evidence>
<keyword evidence="2" id="KW-1185">Reference proteome</keyword>
<dbReference type="EMBL" id="CM044704">
    <property type="protein sequence ID" value="KAI5665954.1"/>
    <property type="molecule type" value="Genomic_DNA"/>
</dbReference>
<name>A0ACC0B0D5_CATRO</name>
<evidence type="ECO:0000313" key="1">
    <source>
        <dbReference type="EMBL" id="KAI5665954.1"/>
    </source>
</evidence>